<keyword evidence="3" id="KW-1133">Transmembrane helix</keyword>
<dbReference type="InterPro" id="IPR010090">
    <property type="entry name" value="Phage_tape_meas"/>
</dbReference>
<sequence>MNQNIDLGTFTWDTTKLSDQIAANYLEMQRLSGAIRDANKVIKQSGDTIKDYEKKIESEQRSQERLTVQLENGYITQEKYNEEIEKSNQLIDGFIDQQQDAIRTQANYAVEVTRTQQQFRSMRQEQTELNSLLSAGRTEIQGNEGAYRGLNRELNALKIEAQNLGIQMLQLERSGQQDSDQYRELAARFAEVATQTRELNDQFVGLDSTLGDNRRSVGNYKEAISSAFAEISQGAVQMLSGNTQEGFNAVKNGFKGIYDNARMLITFLISNPLTGVLVGILAIGAGIYQGASYMIQYNESIKENIKLTQDLTGIVGKAADSIRVKAQALSETFGDDFGEVLKTANTLAKQLGVTYEEAFEKIEQGYIRGANANGDYLDRLSEYGPLLNKYGFDLEEIIGLQIQAQQQGLFGDKFEDSIKEAGLSLEEFTKAQSDAISNAFGKTFSDRISHDVNSGVITVKDALILMSAEAKKQGLSVQQFGILTADVFKGAGEDIGGAKVLFENIYQGIDNLQEPLSKVQQKTLDLSKANYELAKAKDDALKSNSLMEFISNMNLFLIKTETIFYKFIGIVTEVISWIDQLTGSSELFAEIWDTLSEYADKLWDAIKAVVDVLGDLLEVLGLSNSETQSYVKSILKVLNPLNLLKLSIQALTLGFKTFSAVIQASRVSLTAFAISTKSIFSQLISAAKSFMSLDFEAGLNRLKSINISKEFADARKEAERIVALNKNQKGDQGGKTKDQNVVNGKNKSTTQADRDAEAKAAEEARKKAEVDAKKVENKRIADAKKAAADAKKALDEEAKRELEIIKVAADQKADLAKTELAEYILNNAEKYKNDKTLLKSKLEDQMTYFDTVRKLQQEANDQEKEAKLISIKQKLDEINKKKELGKDLSQNDLNEINNLNTERENIYREYANKEIELNNQTNEKKNELSKNYEQQVREQRNVSRTLEFQQRLLALEREGASEYAVRQVQLDQETQQKLDTFF</sequence>
<keyword evidence="1" id="KW-0175">Coiled coil</keyword>
<feature type="coiled-coil region" evidence="1">
    <location>
        <begin position="896"/>
        <end position="942"/>
    </location>
</feature>
<reference evidence="5 6" key="1">
    <citation type="submission" date="2018-08" db="EMBL/GenBank/DDBJ databases">
        <title>Chryseobacterium nematophagum: a novel matrix digesting pathogen of nematodes.</title>
        <authorList>
            <person name="Page A."/>
            <person name="Roberts M."/>
            <person name="Felix M.-A."/>
            <person name="Weir W."/>
        </authorList>
    </citation>
    <scope>NUCLEOTIDE SEQUENCE [LARGE SCALE GENOMIC DNA]</scope>
    <source>
        <strain evidence="5 6">JUb275</strain>
    </source>
</reference>
<evidence type="ECO:0000256" key="2">
    <source>
        <dbReference type="SAM" id="MobiDB-lite"/>
    </source>
</evidence>
<feature type="domain" description="Phage tail tape measure protein" evidence="4">
    <location>
        <begin position="324"/>
        <end position="469"/>
    </location>
</feature>
<dbReference type="Proteomes" id="UP000267524">
    <property type="component" value="Unassembled WGS sequence"/>
</dbReference>
<name>A0A3M7LF08_9FLAO</name>
<dbReference type="Pfam" id="PF10145">
    <property type="entry name" value="PhageMin_Tail"/>
    <property type="match status" value="1"/>
</dbReference>
<proteinExistence type="predicted"/>
<dbReference type="RefSeq" id="WP_122547186.1">
    <property type="nucleotide sequence ID" value="NZ_QWIV01000013.1"/>
</dbReference>
<evidence type="ECO:0000256" key="3">
    <source>
        <dbReference type="SAM" id="Phobius"/>
    </source>
</evidence>
<feature type="compositionally biased region" description="Basic and acidic residues" evidence="2">
    <location>
        <begin position="752"/>
        <end position="772"/>
    </location>
</feature>
<protein>
    <recommendedName>
        <fullName evidence="4">Phage tail tape measure protein domain-containing protein</fullName>
    </recommendedName>
</protein>
<gene>
    <name evidence="5" type="ORF">D1632_10765</name>
</gene>
<dbReference type="EMBL" id="QWIV01000013">
    <property type="protein sequence ID" value="RMZ60062.1"/>
    <property type="molecule type" value="Genomic_DNA"/>
</dbReference>
<keyword evidence="3" id="KW-0472">Membrane</keyword>
<feature type="compositionally biased region" description="Polar residues" evidence="2">
    <location>
        <begin position="739"/>
        <end position="751"/>
    </location>
</feature>
<evidence type="ECO:0000313" key="6">
    <source>
        <dbReference type="Proteomes" id="UP000267524"/>
    </source>
</evidence>
<evidence type="ECO:0000259" key="4">
    <source>
        <dbReference type="Pfam" id="PF10145"/>
    </source>
</evidence>
<organism evidence="5 6">
    <name type="scientific">Chryseobacterium nematophagum</name>
    <dbReference type="NCBI Taxonomy" id="2305228"/>
    <lineage>
        <taxon>Bacteria</taxon>
        <taxon>Pseudomonadati</taxon>
        <taxon>Bacteroidota</taxon>
        <taxon>Flavobacteriia</taxon>
        <taxon>Flavobacteriales</taxon>
        <taxon>Weeksellaceae</taxon>
        <taxon>Chryseobacterium group</taxon>
        <taxon>Chryseobacterium</taxon>
    </lineage>
</organism>
<feature type="region of interest" description="Disordered" evidence="2">
    <location>
        <begin position="724"/>
        <end position="772"/>
    </location>
</feature>
<dbReference type="AlphaFoldDB" id="A0A3M7LF08"/>
<feature type="transmembrane region" description="Helical" evidence="3">
    <location>
        <begin position="264"/>
        <end position="288"/>
    </location>
</feature>
<accession>A0A3M7LF08</accession>
<keyword evidence="3" id="KW-0812">Transmembrane</keyword>
<keyword evidence="6" id="KW-1185">Reference proteome</keyword>
<feature type="coiled-coil region" evidence="1">
    <location>
        <begin position="35"/>
        <end position="69"/>
    </location>
</feature>
<feature type="compositionally biased region" description="Basic and acidic residues" evidence="2">
    <location>
        <begin position="728"/>
        <end position="738"/>
    </location>
</feature>
<comment type="caution">
    <text evidence="5">The sequence shown here is derived from an EMBL/GenBank/DDBJ whole genome shotgun (WGS) entry which is preliminary data.</text>
</comment>
<evidence type="ECO:0000256" key="1">
    <source>
        <dbReference type="SAM" id="Coils"/>
    </source>
</evidence>
<evidence type="ECO:0000313" key="5">
    <source>
        <dbReference type="EMBL" id="RMZ60062.1"/>
    </source>
</evidence>
<feature type="coiled-coil region" evidence="1">
    <location>
        <begin position="147"/>
        <end position="174"/>
    </location>
</feature>